<evidence type="ECO:0000313" key="10">
    <source>
        <dbReference type="EMBL" id="CAI0548231.1"/>
    </source>
</evidence>
<dbReference type="InterPro" id="IPR005336">
    <property type="entry name" value="MPC"/>
</dbReference>
<evidence type="ECO:0000256" key="4">
    <source>
        <dbReference type="ARBA" id="ARBA00022692"/>
    </source>
</evidence>
<accession>A0AAV0QT23</accession>
<keyword evidence="6 9" id="KW-1133">Transmembrane helix</keyword>
<evidence type="ECO:0000256" key="2">
    <source>
        <dbReference type="ARBA" id="ARBA00006416"/>
    </source>
</evidence>
<evidence type="ECO:0000256" key="8">
    <source>
        <dbReference type="ARBA" id="ARBA00023136"/>
    </source>
</evidence>
<keyword evidence="8 9" id="KW-0472">Membrane</keyword>
<keyword evidence="4 9" id="KW-0812">Transmembrane</keyword>
<organism evidence="10 11">
    <name type="scientific">Linum tenue</name>
    <dbReference type="NCBI Taxonomy" id="586396"/>
    <lineage>
        <taxon>Eukaryota</taxon>
        <taxon>Viridiplantae</taxon>
        <taxon>Streptophyta</taxon>
        <taxon>Embryophyta</taxon>
        <taxon>Tracheophyta</taxon>
        <taxon>Spermatophyta</taxon>
        <taxon>Magnoliopsida</taxon>
        <taxon>eudicotyledons</taxon>
        <taxon>Gunneridae</taxon>
        <taxon>Pentapetalae</taxon>
        <taxon>rosids</taxon>
        <taxon>fabids</taxon>
        <taxon>Malpighiales</taxon>
        <taxon>Linaceae</taxon>
        <taxon>Linum</taxon>
    </lineage>
</organism>
<dbReference type="PANTHER" id="PTHR14154">
    <property type="entry name" value="UPF0041 BRAIN PROTEIN 44-RELATED"/>
    <property type="match status" value="1"/>
</dbReference>
<comment type="caution">
    <text evidence="10">The sequence shown here is derived from an EMBL/GenBank/DDBJ whole genome shotgun (WGS) entry which is preliminary data.</text>
</comment>
<proteinExistence type="inferred from homology"/>
<gene>
    <name evidence="10" type="ORF">LITE_LOCUS44699</name>
</gene>
<feature type="transmembrane region" description="Helical" evidence="9">
    <location>
        <begin position="41"/>
        <end position="63"/>
    </location>
</feature>
<dbReference type="AlphaFoldDB" id="A0AAV0QT23"/>
<comment type="caution">
    <text evidence="9">Lacks conserved residue(s) required for the propagation of feature annotation.</text>
</comment>
<keyword evidence="7 9" id="KW-0496">Mitochondrion</keyword>
<evidence type="ECO:0000256" key="9">
    <source>
        <dbReference type="RuleBase" id="RU363100"/>
    </source>
</evidence>
<evidence type="ECO:0000256" key="6">
    <source>
        <dbReference type="ARBA" id="ARBA00022989"/>
    </source>
</evidence>
<dbReference type="Pfam" id="PF03650">
    <property type="entry name" value="MPC"/>
    <property type="match status" value="1"/>
</dbReference>
<protein>
    <recommendedName>
        <fullName evidence="9">Mitochondrial pyruvate carrier</fullName>
    </recommendedName>
</protein>
<keyword evidence="11" id="KW-1185">Reference proteome</keyword>
<dbReference type="Proteomes" id="UP001154282">
    <property type="component" value="Unassembled WGS sequence"/>
</dbReference>
<comment type="subcellular location">
    <subcellularLocation>
        <location evidence="1 9">Mitochondrion inner membrane</location>
        <topology evidence="1 9">Multi-pass membrane protein</topology>
    </subcellularLocation>
</comment>
<dbReference type="GO" id="GO:0006850">
    <property type="term" value="P:pyruvate import into mitochondria"/>
    <property type="evidence" value="ECO:0007669"/>
    <property type="project" value="InterPro"/>
</dbReference>
<evidence type="ECO:0000256" key="5">
    <source>
        <dbReference type="ARBA" id="ARBA00022792"/>
    </source>
</evidence>
<evidence type="ECO:0000256" key="1">
    <source>
        <dbReference type="ARBA" id="ARBA00004448"/>
    </source>
</evidence>
<comment type="function">
    <text evidence="9">Mediates the uptake of pyruvate into mitochondria.</text>
</comment>
<reference evidence="10" key="1">
    <citation type="submission" date="2022-08" db="EMBL/GenBank/DDBJ databases">
        <authorList>
            <person name="Gutierrez-Valencia J."/>
        </authorList>
    </citation>
    <scope>NUCLEOTIDE SEQUENCE</scope>
</reference>
<evidence type="ECO:0000256" key="7">
    <source>
        <dbReference type="ARBA" id="ARBA00023128"/>
    </source>
</evidence>
<dbReference type="EMBL" id="CAMGYJ010000010">
    <property type="protein sequence ID" value="CAI0548231.1"/>
    <property type="molecule type" value="Genomic_DNA"/>
</dbReference>
<evidence type="ECO:0000313" key="11">
    <source>
        <dbReference type="Proteomes" id="UP001154282"/>
    </source>
</evidence>
<comment type="similarity">
    <text evidence="2 9">Belongs to the mitochondrial pyruvate carrier (MPC) (TC 2.A.105) family.</text>
</comment>
<sequence>MAAFKAFWNSPVGPKTTHFWGPVANWGFVAAVCSERSAFGMLLYLLLLYSMCVYSALFMRFAWMVQPRNYLLLACHASNETVQLYQFSRWAKAQGYLSEEKKDKA</sequence>
<keyword evidence="5 9" id="KW-0999">Mitochondrion inner membrane</keyword>
<keyword evidence="3 9" id="KW-0813">Transport</keyword>
<name>A0AAV0QT23_9ROSI</name>
<dbReference type="GO" id="GO:0005743">
    <property type="term" value="C:mitochondrial inner membrane"/>
    <property type="evidence" value="ECO:0007669"/>
    <property type="project" value="UniProtKB-SubCell"/>
</dbReference>
<evidence type="ECO:0000256" key="3">
    <source>
        <dbReference type="ARBA" id="ARBA00022448"/>
    </source>
</evidence>